<dbReference type="EMBL" id="REGN01007961">
    <property type="protein sequence ID" value="RNA04790.1"/>
    <property type="molecule type" value="Genomic_DNA"/>
</dbReference>
<keyword evidence="2" id="KW-1185">Reference proteome</keyword>
<reference evidence="1 2" key="1">
    <citation type="journal article" date="2018" name="Sci. Rep.">
        <title>Genomic signatures of local adaptation to the degree of environmental predictability in rotifers.</title>
        <authorList>
            <person name="Franch-Gras L."/>
            <person name="Hahn C."/>
            <person name="Garcia-Roger E.M."/>
            <person name="Carmona M.J."/>
            <person name="Serra M."/>
            <person name="Gomez A."/>
        </authorList>
    </citation>
    <scope>NUCLEOTIDE SEQUENCE [LARGE SCALE GENOMIC DNA]</scope>
    <source>
        <strain evidence="1">HYR1</strain>
    </source>
</reference>
<evidence type="ECO:0000313" key="2">
    <source>
        <dbReference type="Proteomes" id="UP000276133"/>
    </source>
</evidence>
<dbReference type="Proteomes" id="UP000276133">
    <property type="component" value="Unassembled WGS sequence"/>
</dbReference>
<proteinExistence type="predicted"/>
<evidence type="ECO:0000313" key="1">
    <source>
        <dbReference type="EMBL" id="RNA04790.1"/>
    </source>
</evidence>
<dbReference type="AlphaFoldDB" id="A0A3M7Q068"/>
<gene>
    <name evidence="1" type="ORF">BpHYR1_035720</name>
</gene>
<organism evidence="1 2">
    <name type="scientific">Brachionus plicatilis</name>
    <name type="common">Marine rotifer</name>
    <name type="synonym">Brachionus muelleri</name>
    <dbReference type="NCBI Taxonomy" id="10195"/>
    <lineage>
        <taxon>Eukaryota</taxon>
        <taxon>Metazoa</taxon>
        <taxon>Spiralia</taxon>
        <taxon>Gnathifera</taxon>
        <taxon>Rotifera</taxon>
        <taxon>Eurotatoria</taxon>
        <taxon>Monogononta</taxon>
        <taxon>Pseudotrocha</taxon>
        <taxon>Ploima</taxon>
        <taxon>Brachionidae</taxon>
        <taxon>Brachionus</taxon>
    </lineage>
</organism>
<accession>A0A3M7Q068</accession>
<name>A0A3M7Q068_BRAPC</name>
<protein>
    <submittedName>
        <fullName evidence="1">Uncharacterized protein</fullName>
    </submittedName>
</protein>
<sequence length="102" mass="12219">MVTFNHTDFRSLVRHSINVKTMQLWTCATKKLNLFSLLNYRIKSHVNKFFDLRVEFRFGSRCRTSRLGDHRVLVLLAMLEVTREQFLESLLQPIDLSKYQDR</sequence>
<comment type="caution">
    <text evidence="1">The sequence shown here is derived from an EMBL/GenBank/DDBJ whole genome shotgun (WGS) entry which is preliminary data.</text>
</comment>